<dbReference type="STRING" id="728005.SAMN04488059_11244"/>
<evidence type="ECO:0000313" key="1">
    <source>
        <dbReference type="EMBL" id="KKC33059.1"/>
    </source>
</evidence>
<reference evidence="1 3" key="1">
    <citation type="submission" date="2015-03" db="EMBL/GenBank/DDBJ databases">
        <authorList>
            <person name="Lepp D."/>
            <person name="Hassan Y.I."/>
            <person name="Li X.-Z."/>
            <person name="Zhou T."/>
        </authorList>
    </citation>
    <scope>NUCLEOTIDE SEQUENCE [LARGE SCALE GENOMIC DNA]</scope>
    <source>
        <strain evidence="1 3">Cr7-05</strain>
    </source>
</reference>
<dbReference type="EMBL" id="LAPV01000113">
    <property type="protein sequence ID" value="KKC33059.1"/>
    <property type="molecule type" value="Genomic_DNA"/>
</dbReference>
<evidence type="ECO:0000313" key="3">
    <source>
        <dbReference type="Proteomes" id="UP000033519"/>
    </source>
</evidence>
<evidence type="ECO:0000313" key="4">
    <source>
        <dbReference type="Proteomes" id="UP000182258"/>
    </source>
</evidence>
<dbReference type="AlphaFoldDB" id="A0A0F5PZ27"/>
<keyword evidence="3" id="KW-1185">Reference proteome</keyword>
<organism evidence="2 4">
    <name type="scientific">Devosia psychrophila</name>
    <dbReference type="NCBI Taxonomy" id="728005"/>
    <lineage>
        <taxon>Bacteria</taxon>
        <taxon>Pseudomonadati</taxon>
        <taxon>Pseudomonadota</taxon>
        <taxon>Alphaproteobacteria</taxon>
        <taxon>Hyphomicrobiales</taxon>
        <taxon>Devosiaceae</taxon>
        <taxon>Devosia</taxon>
    </lineage>
</organism>
<dbReference type="PATRIC" id="fig|728005.3.peg.216"/>
<name>A0A0F5PZ27_9HYPH</name>
<proteinExistence type="predicted"/>
<dbReference type="Proteomes" id="UP000033519">
    <property type="component" value="Unassembled WGS sequence"/>
</dbReference>
<evidence type="ECO:0000313" key="2">
    <source>
        <dbReference type="EMBL" id="SFC83304.1"/>
    </source>
</evidence>
<dbReference type="EMBL" id="FOMB01000012">
    <property type="protein sequence ID" value="SFC83304.1"/>
    <property type="molecule type" value="Genomic_DNA"/>
</dbReference>
<gene>
    <name evidence="2" type="ORF">SAMN04488059_11244</name>
    <name evidence="1" type="ORF">WH91_10470</name>
</gene>
<dbReference type="Proteomes" id="UP000182258">
    <property type="component" value="Unassembled WGS sequence"/>
</dbReference>
<accession>A0A0F5PZ27</accession>
<reference evidence="2 4" key="2">
    <citation type="submission" date="2016-10" db="EMBL/GenBank/DDBJ databases">
        <authorList>
            <person name="de Groot N.N."/>
        </authorList>
    </citation>
    <scope>NUCLEOTIDE SEQUENCE [LARGE SCALE GENOMIC DNA]</scope>
    <source>
        <strain evidence="2 4">CGMCC 1.10210</strain>
    </source>
</reference>
<protein>
    <submittedName>
        <fullName evidence="2">Uncharacterized protein</fullName>
    </submittedName>
</protein>
<sequence>MTVPMHTKRTIGREIGTALAVLAIYLLTLLAPMHQARASQLVFEELGYTTITTGWVLCTPDGATGQDRDISVTKCPAAGIGKYELVLPSLNVLPAGLDVVAFANALPAVVSAFLPTPTAPPSGPRAPPALV</sequence>